<dbReference type="Gene3D" id="1.10.10.60">
    <property type="entry name" value="Homeodomain-like"/>
    <property type="match status" value="2"/>
</dbReference>
<keyword evidence="4" id="KW-1133">Transmembrane helix</keyword>
<evidence type="ECO:0000256" key="1">
    <source>
        <dbReference type="ARBA" id="ARBA00023015"/>
    </source>
</evidence>
<evidence type="ECO:0000256" key="2">
    <source>
        <dbReference type="ARBA" id="ARBA00023125"/>
    </source>
</evidence>
<dbReference type="EMBL" id="QVLV01000004">
    <property type="protein sequence ID" value="RGE62521.1"/>
    <property type="molecule type" value="Genomic_DNA"/>
</dbReference>
<dbReference type="PROSITE" id="PS01124">
    <property type="entry name" value="HTH_ARAC_FAMILY_2"/>
    <property type="match status" value="1"/>
</dbReference>
<evidence type="ECO:0000256" key="4">
    <source>
        <dbReference type="SAM" id="Phobius"/>
    </source>
</evidence>
<evidence type="ECO:0000256" key="3">
    <source>
        <dbReference type="ARBA" id="ARBA00023163"/>
    </source>
</evidence>
<comment type="caution">
    <text evidence="6">The sequence shown here is derived from an EMBL/GenBank/DDBJ whole genome shotgun (WGS) entry which is preliminary data.</text>
</comment>
<evidence type="ECO:0000313" key="6">
    <source>
        <dbReference type="EMBL" id="RGE62521.1"/>
    </source>
</evidence>
<dbReference type="AlphaFoldDB" id="A0A3E3I7T6"/>
<dbReference type="InterPro" id="IPR018062">
    <property type="entry name" value="HTH_AraC-typ_CS"/>
</dbReference>
<keyword evidence="4" id="KW-0812">Transmembrane</keyword>
<sequence length="783" mass="90495">MIMKHTHMELMKKTSPFRKINGTFSYFFATYLLILLVPLLSLFFIYHIFVAEIEERLNNHNTAMLEAGVKNIDLLLDEIQKTIGSLQRRENVINFTNMERFEGPNTYTLELLHLMEELEDVKNLNGNIQDIFLYSAKSDAVITSTNLYMDSMSFYKNHPLQIPQEFTEVPFLQVPSYQLIPYQNDALGSNTFDGYLFAGTIPAYAKSNRVGTILILLNKTIFSNTLEEMQVGTDGLICVTDKNGKTFYQNRAENSFPFLYSADNLENSDTFVHEKNRYQVIWKRSNSSGLIYSAYLSEAFVTEHMSFIKGLVLTVLVCSLLLTILLSLFLSKNSSTPIQKLLTMFTPFPEISYKGLLSHLENNVKHVLDSYSESEARLQKQIPLIQSATLYNLLSGSYCNDTELHESLALSSIDLQADWHCVIILKLITPSKNSPEGYIYHKKISILVSDLVLELSAPYFVSAYSYDIDQLKIAFLLSFNLQELRSENGQYTKNSSLLQQYMENFAKLIHDYLLEKKEIHTICAIGEVFPDINNISTSYEQAKQTVHLLPGLSQKSFYHFNDITRIDYNFYYPFEMEQRISVFMKEGDVGRVKQILKTIYVENFIKKELNHTLKRHLLLALYTTLIRSTGEVDYSVDIRPFLIQPNQATANFDEIFDSVTSEFVMVSQLYLDKKETEIDSLKEQISVFIEKNYHDPDLTLSAVAQHFQISERTFYSYFKDTFQNTFTVYLENLRISKAKEFLKNDTVSVEKISEMTGYTNVRTFQRAFKRVIGHSPNEFRHNS</sequence>
<dbReference type="InterPro" id="IPR009057">
    <property type="entry name" value="Homeodomain-like_sf"/>
</dbReference>
<dbReference type="PROSITE" id="PS00041">
    <property type="entry name" value="HTH_ARAC_FAMILY_1"/>
    <property type="match status" value="1"/>
</dbReference>
<proteinExistence type="predicted"/>
<dbReference type="Pfam" id="PF12833">
    <property type="entry name" value="HTH_18"/>
    <property type="match status" value="1"/>
</dbReference>
<keyword evidence="4" id="KW-0472">Membrane</keyword>
<organism evidence="6 7">
    <name type="scientific">Eisenbergiella massiliensis</name>
    <dbReference type="NCBI Taxonomy" id="1720294"/>
    <lineage>
        <taxon>Bacteria</taxon>
        <taxon>Bacillati</taxon>
        <taxon>Bacillota</taxon>
        <taxon>Clostridia</taxon>
        <taxon>Lachnospirales</taxon>
        <taxon>Lachnospiraceae</taxon>
        <taxon>Eisenbergiella</taxon>
    </lineage>
</organism>
<dbReference type="InterPro" id="IPR018060">
    <property type="entry name" value="HTH_AraC"/>
</dbReference>
<dbReference type="SUPFAM" id="SSF46689">
    <property type="entry name" value="Homeodomain-like"/>
    <property type="match status" value="1"/>
</dbReference>
<gene>
    <name evidence="6" type="ORF">DXC51_07960</name>
</gene>
<keyword evidence="7" id="KW-1185">Reference proteome</keyword>
<feature type="transmembrane region" description="Helical" evidence="4">
    <location>
        <begin position="307"/>
        <end position="330"/>
    </location>
</feature>
<name>A0A3E3I7T6_9FIRM</name>
<dbReference type="Proteomes" id="UP000260812">
    <property type="component" value="Unassembled WGS sequence"/>
</dbReference>
<keyword evidence="1" id="KW-0805">Transcription regulation</keyword>
<dbReference type="GO" id="GO:0043565">
    <property type="term" value="F:sequence-specific DNA binding"/>
    <property type="evidence" value="ECO:0007669"/>
    <property type="project" value="InterPro"/>
</dbReference>
<feature type="domain" description="HTH araC/xylS-type" evidence="5">
    <location>
        <begin position="683"/>
        <end position="782"/>
    </location>
</feature>
<feature type="transmembrane region" description="Helical" evidence="4">
    <location>
        <begin position="21"/>
        <end position="49"/>
    </location>
</feature>
<reference evidence="6" key="1">
    <citation type="submission" date="2018-08" db="EMBL/GenBank/DDBJ databases">
        <title>A genome reference for cultivated species of the human gut microbiota.</title>
        <authorList>
            <person name="Zou Y."/>
            <person name="Xue W."/>
            <person name="Luo G."/>
        </authorList>
    </citation>
    <scope>NUCLEOTIDE SEQUENCE [LARGE SCALE GENOMIC DNA]</scope>
    <source>
        <strain evidence="6">TF05-5AC</strain>
    </source>
</reference>
<keyword evidence="3" id="KW-0804">Transcription</keyword>
<dbReference type="PANTHER" id="PTHR43280:SF2">
    <property type="entry name" value="HTH-TYPE TRANSCRIPTIONAL REGULATOR EXSA"/>
    <property type="match status" value="1"/>
</dbReference>
<evidence type="ECO:0000313" key="7">
    <source>
        <dbReference type="Proteomes" id="UP000260812"/>
    </source>
</evidence>
<protein>
    <submittedName>
        <fullName evidence="6">AraC family transcriptional regulator</fullName>
    </submittedName>
</protein>
<dbReference type="PANTHER" id="PTHR43280">
    <property type="entry name" value="ARAC-FAMILY TRANSCRIPTIONAL REGULATOR"/>
    <property type="match status" value="1"/>
</dbReference>
<accession>A0A3E3I7T6</accession>
<keyword evidence="2" id="KW-0238">DNA-binding</keyword>
<evidence type="ECO:0000259" key="5">
    <source>
        <dbReference type="PROSITE" id="PS01124"/>
    </source>
</evidence>
<dbReference type="GO" id="GO:0003700">
    <property type="term" value="F:DNA-binding transcription factor activity"/>
    <property type="evidence" value="ECO:0007669"/>
    <property type="project" value="InterPro"/>
</dbReference>
<dbReference type="SMART" id="SM00342">
    <property type="entry name" value="HTH_ARAC"/>
    <property type="match status" value="1"/>
</dbReference>